<feature type="domain" description="PAS" evidence="2">
    <location>
        <begin position="41"/>
        <end position="79"/>
    </location>
</feature>
<dbReference type="SMART" id="SM00091">
    <property type="entry name" value="PAS"/>
    <property type="match status" value="2"/>
</dbReference>
<dbReference type="SUPFAM" id="SSF55785">
    <property type="entry name" value="PYP-like sensor domain (PAS domain)"/>
    <property type="match status" value="2"/>
</dbReference>
<dbReference type="InterPro" id="IPR035965">
    <property type="entry name" value="PAS-like_dom_sf"/>
</dbReference>
<dbReference type="NCBIfam" id="TIGR00254">
    <property type="entry name" value="GGDEF"/>
    <property type="match status" value="1"/>
</dbReference>
<dbReference type="InterPro" id="IPR052155">
    <property type="entry name" value="Biofilm_reg_signaling"/>
</dbReference>
<accession>A0A1I1SSL1</accession>
<feature type="domain" description="PAS" evidence="2">
    <location>
        <begin position="127"/>
        <end position="162"/>
    </location>
</feature>
<dbReference type="AlphaFoldDB" id="A0A1I1SSL1"/>
<sequence>MAYEGSALRMAPEKTSAPPAPLTADRWARLDGDPGCYAIHMDARGDLLGVSQALCRRLGFAPGDLAGAPVAALLHPDHRRTDRAHRILVGRTGELVELEFSEQRLPGGEVLWVTSAAADNEVEPQQADDDLRRLLDHLTDAILLLDGEGRVRYLNPAAASLLEQDSGEEATGRYWRDLLAVTDHAEQMVADCLAGREGSERTLTLRVGNRYRRAALACSPLPGAHGADGAVIRVTTGRGAGLDEEIVYRARHDAVTGLHNRWEFETRLDERLHDGQSSSLALLDLDRFKAVNDHAGHAAGDALLRRVASALTARLRAGDELARLGGDEFALLLPDCEPEAAAELLQETLAGLLANPFCFDGQQFAIGFSAGIAPVQGDDPRAVLAAADRACYRAKAAGRGRVAVAIGETSPAG</sequence>
<dbReference type="CDD" id="cd00130">
    <property type="entry name" value="PAS"/>
    <property type="match status" value="2"/>
</dbReference>
<dbReference type="PROSITE" id="PS50887">
    <property type="entry name" value="GGDEF"/>
    <property type="match status" value="1"/>
</dbReference>
<evidence type="ECO:0000313" key="5">
    <source>
        <dbReference type="Proteomes" id="UP000198611"/>
    </source>
</evidence>
<dbReference type="Pfam" id="PF00990">
    <property type="entry name" value="GGDEF"/>
    <property type="match status" value="1"/>
</dbReference>
<dbReference type="STRING" id="1123397.SAMN05660831_01777"/>
<name>A0A1I1SSL1_9GAMM</name>
<dbReference type="SUPFAM" id="SSF55073">
    <property type="entry name" value="Nucleotide cyclase"/>
    <property type="match status" value="1"/>
</dbReference>
<gene>
    <name evidence="4" type="ORF">SAMN05660831_01777</name>
</gene>
<dbReference type="EMBL" id="FOMJ01000005">
    <property type="protein sequence ID" value="SFD49312.1"/>
    <property type="molecule type" value="Genomic_DNA"/>
</dbReference>
<reference evidence="4 5" key="1">
    <citation type="submission" date="2016-10" db="EMBL/GenBank/DDBJ databases">
        <authorList>
            <person name="de Groot N.N."/>
        </authorList>
    </citation>
    <scope>NUCLEOTIDE SEQUENCE [LARGE SCALE GENOMIC DNA]</scope>
    <source>
        <strain evidence="4 5">HL3</strain>
    </source>
</reference>
<dbReference type="Pfam" id="PF13426">
    <property type="entry name" value="PAS_9"/>
    <property type="match status" value="1"/>
</dbReference>
<feature type="region of interest" description="Disordered" evidence="1">
    <location>
        <begin position="1"/>
        <end position="22"/>
    </location>
</feature>
<dbReference type="Proteomes" id="UP000198611">
    <property type="component" value="Unassembled WGS sequence"/>
</dbReference>
<dbReference type="CDD" id="cd01949">
    <property type="entry name" value="GGDEF"/>
    <property type="match status" value="1"/>
</dbReference>
<dbReference type="GO" id="GO:0006355">
    <property type="term" value="P:regulation of DNA-templated transcription"/>
    <property type="evidence" value="ECO:0007669"/>
    <property type="project" value="InterPro"/>
</dbReference>
<dbReference type="InterPro" id="IPR029787">
    <property type="entry name" value="Nucleotide_cyclase"/>
</dbReference>
<dbReference type="Gene3D" id="3.30.70.270">
    <property type="match status" value="1"/>
</dbReference>
<dbReference type="PANTHER" id="PTHR44757">
    <property type="entry name" value="DIGUANYLATE CYCLASE DGCP"/>
    <property type="match status" value="1"/>
</dbReference>
<evidence type="ECO:0000256" key="1">
    <source>
        <dbReference type="SAM" id="MobiDB-lite"/>
    </source>
</evidence>
<dbReference type="InterPro" id="IPR043128">
    <property type="entry name" value="Rev_trsase/Diguanyl_cyclase"/>
</dbReference>
<keyword evidence="5" id="KW-1185">Reference proteome</keyword>
<dbReference type="InterPro" id="IPR000014">
    <property type="entry name" value="PAS"/>
</dbReference>
<feature type="domain" description="GGDEF" evidence="3">
    <location>
        <begin position="276"/>
        <end position="407"/>
    </location>
</feature>
<evidence type="ECO:0000259" key="3">
    <source>
        <dbReference type="PROSITE" id="PS50887"/>
    </source>
</evidence>
<evidence type="ECO:0000259" key="2">
    <source>
        <dbReference type="PROSITE" id="PS50112"/>
    </source>
</evidence>
<evidence type="ECO:0000313" key="4">
    <source>
        <dbReference type="EMBL" id="SFD49312.1"/>
    </source>
</evidence>
<dbReference type="PANTHER" id="PTHR44757:SF2">
    <property type="entry name" value="BIOFILM ARCHITECTURE MAINTENANCE PROTEIN MBAA"/>
    <property type="match status" value="1"/>
</dbReference>
<proteinExistence type="predicted"/>
<dbReference type="InterPro" id="IPR013767">
    <property type="entry name" value="PAS_fold"/>
</dbReference>
<dbReference type="InterPro" id="IPR000160">
    <property type="entry name" value="GGDEF_dom"/>
</dbReference>
<dbReference type="OrthoDB" id="5645859at2"/>
<organism evidence="4 5">
    <name type="scientific">Thiohalospira halophila DSM 15071</name>
    <dbReference type="NCBI Taxonomy" id="1123397"/>
    <lineage>
        <taxon>Bacteria</taxon>
        <taxon>Pseudomonadati</taxon>
        <taxon>Pseudomonadota</taxon>
        <taxon>Gammaproteobacteria</taxon>
        <taxon>Thiohalospirales</taxon>
        <taxon>Thiohalospiraceae</taxon>
        <taxon>Thiohalospira</taxon>
    </lineage>
</organism>
<dbReference type="PROSITE" id="PS50112">
    <property type="entry name" value="PAS"/>
    <property type="match status" value="2"/>
</dbReference>
<protein>
    <submittedName>
        <fullName evidence="4">PAS domain S-box-containing protein/diguanylate cyclase (GGDEF) domain-containing protein</fullName>
    </submittedName>
</protein>
<dbReference type="SMART" id="SM00267">
    <property type="entry name" value="GGDEF"/>
    <property type="match status" value="1"/>
</dbReference>
<dbReference type="Pfam" id="PF00989">
    <property type="entry name" value="PAS"/>
    <property type="match status" value="1"/>
</dbReference>
<dbReference type="Gene3D" id="3.30.450.20">
    <property type="entry name" value="PAS domain"/>
    <property type="match status" value="2"/>
</dbReference>
<dbReference type="RefSeq" id="WP_093428413.1">
    <property type="nucleotide sequence ID" value="NZ_FOMJ01000005.1"/>
</dbReference>